<keyword evidence="12" id="KW-0746">Sphingolipid metabolism</keyword>
<dbReference type="GO" id="GO:0004758">
    <property type="term" value="F:serine C-palmitoyltransferase activity"/>
    <property type="evidence" value="ECO:0007669"/>
    <property type="project" value="UniProtKB-EC"/>
</dbReference>
<keyword evidence="14" id="KW-0443">Lipid metabolism</keyword>
<dbReference type="OMA" id="MFGSNAY"/>
<evidence type="ECO:0000256" key="14">
    <source>
        <dbReference type="ARBA" id="ARBA00023098"/>
    </source>
</evidence>
<keyword evidence="16" id="KW-0012">Acyltransferase</keyword>
<dbReference type="GO" id="GO:0046513">
    <property type="term" value="P:ceramide biosynthetic process"/>
    <property type="evidence" value="ECO:0007669"/>
    <property type="project" value="TreeGrafter"/>
</dbReference>
<dbReference type="InterPro" id="IPR015424">
    <property type="entry name" value="PyrdxlP-dep_Trfase"/>
</dbReference>
<dbReference type="EC" id="2.3.1.50" evidence="7"/>
<dbReference type="Gene3D" id="3.40.640.10">
    <property type="entry name" value="Type I PLP-dependent aspartate aminotransferase-like (Major domain)"/>
    <property type="match status" value="1"/>
</dbReference>
<dbReference type="GO" id="GO:0005783">
    <property type="term" value="C:endoplasmic reticulum"/>
    <property type="evidence" value="ECO:0007669"/>
    <property type="project" value="UniProtKB-SubCell"/>
</dbReference>
<feature type="region of interest" description="Disordered" evidence="19">
    <location>
        <begin position="1"/>
        <end position="36"/>
    </location>
</feature>
<dbReference type="PANTHER" id="PTHR13693">
    <property type="entry name" value="CLASS II AMINOTRANSFERASE/8-AMINO-7-OXONONANOATE SYNTHASE"/>
    <property type="match status" value="1"/>
</dbReference>
<dbReference type="EMBL" id="KQ965754">
    <property type="protein sequence ID" value="KXS16272.1"/>
    <property type="molecule type" value="Genomic_DNA"/>
</dbReference>
<dbReference type="SUPFAM" id="SSF53383">
    <property type="entry name" value="PLP-dependent transferases"/>
    <property type="match status" value="1"/>
</dbReference>
<dbReference type="InterPro" id="IPR004839">
    <property type="entry name" value="Aminotransferase_I/II_large"/>
</dbReference>
<organism evidence="21 22">
    <name type="scientific">Gonapodya prolifera (strain JEL478)</name>
    <name type="common">Monoblepharis prolifera</name>
    <dbReference type="NCBI Taxonomy" id="1344416"/>
    <lineage>
        <taxon>Eukaryota</taxon>
        <taxon>Fungi</taxon>
        <taxon>Fungi incertae sedis</taxon>
        <taxon>Chytridiomycota</taxon>
        <taxon>Chytridiomycota incertae sedis</taxon>
        <taxon>Monoblepharidomycetes</taxon>
        <taxon>Monoblepharidales</taxon>
        <taxon>Gonapodyaceae</taxon>
        <taxon>Gonapodya</taxon>
    </lineage>
</organism>
<reference evidence="21 22" key="1">
    <citation type="journal article" date="2015" name="Genome Biol. Evol.">
        <title>Phylogenomic analyses indicate that early fungi evolved digesting cell walls of algal ancestors of land plants.</title>
        <authorList>
            <person name="Chang Y."/>
            <person name="Wang S."/>
            <person name="Sekimoto S."/>
            <person name="Aerts A.L."/>
            <person name="Choi C."/>
            <person name="Clum A."/>
            <person name="LaButti K.M."/>
            <person name="Lindquist E.A."/>
            <person name="Yee Ngan C."/>
            <person name="Ohm R.A."/>
            <person name="Salamov A.A."/>
            <person name="Grigoriev I.V."/>
            <person name="Spatafora J.W."/>
            <person name="Berbee M.L."/>
        </authorList>
    </citation>
    <scope>NUCLEOTIDE SEQUENCE [LARGE SCALE GENOMIC DNA]</scope>
    <source>
        <strain evidence="21 22">JEL478</strain>
    </source>
</reference>
<keyword evidence="13" id="KW-1133">Transmembrane helix</keyword>
<evidence type="ECO:0000256" key="10">
    <source>
        <dbReference type="ARBA" id="ARBA00022824"/>
    </source>
</evidence>
<comment type="pathway">
    <text evidence="5">Sphingolipid metabolism.</text>
</comment>
<name>A0A139AHH2_GONPJ</name>
<evidence type="ECO:0000256" key="16">
    <source>
        <dbReference type="ARBA" id="ARBA00023315"/>
    </source>
</evidence>
<dbReference type="FunFam" id="3.40.640.10:FF:000047">
    <property type="entry name" value="serine palmitoyltransferase 2 isoform X1"/>
    <property type="match status" value="1"/>
</dbReference>
<evidence type="ECO:0000256" key="19">
    <source>
        <dbReference type="SAM" id="MobiDB-lite"/>
    </source>
</evidence>
<feature type="domain" description="Aminotransferase class I/classII large" evidence="20">
    <location>
        <begin position="140"/>
        <end position="498"/>
    </location>
</feature>
<dbReference type="InterPro" id="IPR015422">
    <property type="entry name" value="PyrdxlP-dep_Trfase_small"/>
</dbReference>
<dbReference type="InterPro" id="IPR001917">
    <property type="entry name" value="Aminotrans_II_pyridoxalP_BS"/>
</dbReference>
<evidence type="ECO:0000313" key="21">
    <source>
        <dbReference type="EMBL" id="KXS16272.1"/>
    </source>
</evidence>
<comment type="subcellular location">
    <subcellularLocation>
        <location evidence="2">Endoplasmic reticulum</location>
    </subcellularLocation>
    <subcellularLocation>
        <location evidence="3">Membrane</location>
    </subcellularLocation>
</comment>
<dbReference type="Pfam" id="PF00155">
    <property type="entry name" value="Aminotran_1_2"/>
    <property type="match status" value="1"/>
</dbReference>
<evidence type="ECO:0000256" key="6">
    <source>
        <dbReference type="ARBA" id="ARBA00008392"/>
    </source>
</evidence>
<dbReference type="GO" id="GO:0030170">
    <property type="term" value="F:pyridoxal phosphate binding"/>
    <property type="evidence" value="ECO:0007669"/>
    <property type="project" value="InterPro"/>
</dbReference>
<dbReference type="CDD" id="cd06454">
    <property type="entry name" value="KBL_like"/>
    <property type="match status" value="1"/>
</dbReference>
<comment type="cofactor">
    <cofactor evidence="1 18">
        <name>pyridoxal 5'-phosphate</name>
        <dbReference type="ChEBI" id="CHEBI:597326"/>
    </cofactor>
</comment>
<accession>A0A139AHH2</accession>
<dbReference type="PROSITE" id="PS00599">
    <property type="entry name" value="AA_TRANSFER_CLASS_2"/>
    <property type="match status" value="1"/>
</dbReference>
<dbReference type="Gene3D" id="3.90.1150.10">
    <property type="entry name" value="Aspartate Aminotransferase, domain 1"/>
    <property type="match status" value="1"/>
</dbReference>
<comment type="catalytic activity">
    <reaction evidence="17">
        <text>L-serine + hexadecanoyl-CoA + H(+) = 3-oxosphinganine + CO2 + CoA</text>
        <dbReference type="Rhea" id="RHEA:14761"/>
        <dbReference type="ChEBI" id="CHEBI:15378"/>
        <dbReference type="ChEBI" id="CHEBI:16526"/>
        <dbReference type="ChEBI" id="CHEBI:33384"/>
        <dbReference type="ChEBI" id="CHEBI:57287"/>
        <dbReference type="ChEBI" id="CHEBI:57379"/>
        <dbReference type="ChEBI" id="CHEBI:58299"/>
        <dbReference type="EC" id="2.3.1.50"/>
    </reaction>
</comment>
<comment type="similarity">
    <text evidence="6 18">Belongs to the class-II pyridoxal-phosphate-dependent aminotransferase family.</text>
</comment>
<evidence type="ECO:0000256" key="4">
    <source>
        <dbReference type="ARBA" id="ARBA00004760"/>
    </source>
</evidence>
<evidence type="ECO:0000259" key="20">
    <source>
        <dbReference type="Pfam" id="PF00155"/>
    </source>
</evidence>
<evidence type="ECO:0000256" key="8">
    <source>
        <dbReference type="ARBA" id="ARBA00022679"/>
    </source>
</evidence>
<evidence type="ECO:0000256" key="3">
    <source>
        <dbReference type="ARBA" id="ARBA00004370"/>
    </source>
</evidence>
<evidence type="ECO:0000256" key="7">
    <source>
        <dbReference type="ARBA" id="ARBA00013220"/>
    </source>
</evidence>
<keyword evidence="11 18" id="KW-0663">Pyridoxal phosphate</keyword>
<keyword evidence="22" id="KW-1185">Reference proteome</keyword>
<evidence type="ECO:0000256" key="1">
    <source>
        <dbReference type="ARBA" id="ARBA00001933"/>
    </source>
</evidence>
<evidence type="ECO:0000256" key="11">
    <source>
        <dbReference type="ARBA" id="ARBA00022898"/>
    </source>
</evidence>
<keyword evidence="8 21" id="KW-0808">Transferase</keyword>
<proteinExistence type="inferred from homology"/>
<evidence type="ECO:0000256" key="5">
    <source>
        <dbReference type="ARBA" id="ARBA00004991"/>
    </source>
</evidence>
<dbReference type="InterPro" id="IPR050087">
    <property type="entry name" value="AON_synthase_class-II"/>
</dbReference>
<evidence type="ECO:0000256" key="9">
    <source>
        <dbReference type="ARBA" id="ARBA00022692"/>
    </source>
</evidence>
<dbReference type="AlphaFoldDB" id="A0A139AHH2"/>
<evidence type="ECO:0000313" key="22">
    <source>
        <dbReference type="Proteomes" id="UP000070544"/>
    </source>
</evidence>
<keyword evidence="10" id="KW-0256">Endoplasmic reticulum</keyword>
<evidence type="ECO:0000256" key="17">
    <source>
        <dbReference type="ARBA" id="ARBA00048528"/>
    </source>
</evidence>
<evidence type="ECO:0000256" key="12">
    <source>
        <dbReference type="ARBA" id="ARBA00022919"/>
    </source>
</evidence>
<dbReference type="STRING" id="1344416.A0A139AHH2"/>
<evidence type="ECO:0000256" key="18">
    <source>
        <dbReference type="RuleBase" id="RU003693"/>
    </source>
</evidence>
<dbReference type="Proteomes" id="UP000070544">
    <property type="component" value="Unassembled WGS sequence"/>
</dbReference>
<dbReference type="OrthoDB" id="65434at2759"/>
<dbReference type="GO" id="GO:0016020">
    <property type="term" value="C:membrane"/>
    <property type="evidence" value="ECO:0007669"/>
    <property type="project" value="UniProtKB-SubCell"/>
</dbReference>
<evidence type="ECO:0000256" key="15">
    <source>
        <dbReference type="ARBA" id="ARBA00023136"/>
    </source>
</evidence>
<gene>
    <name evidence="21" type="ORF">M427DRAFT_97914</name>
</gene>
<dbReference type="PANTHER" id="PTHR13693:SF3">
    <property type="entry name" value="LD36009P"/>
    <property type="match status" value="1"/>
</dbReference>
<keyword evidence="15" id="KW-0472">Membrane</keyword>
<dbReference type="InterPro" id="IPR015421">
    <property type="entry name" value="PyrdxlP-dep_Trfase_major"/>
</dbReference>
<dbReference type="GO" id="GO:0046512">
    <property type="term" value="P:sphingosine biosynthetic process"/>
    <property type="evidence" value="ECO:0007669"/>
    <property type="project" value="TreeGrafter"/>
</dbReference>
<feature type="compositionally biased region" description="Acidic residues" evidence="19">
    <location>
        <begin position="17"/>
        <end position="35"/>
    </location>
</feature>
<dbReference type="GO" id="GO:0017059">
    <property type="term" value="C:serine palmitoyltransferase complex"/>
    <property type="evidence" value="ECO:0007669"/>
    <property type="project" value="TreeGrafter"/>
</dbReference>
<evidence type="ECO:0000256" key="2">
    <source>
        <dbReference type="ARBA" id="ARBA00004240"/>
    </source>
</evidence>
<comment type="pathway">
    <text evidence="4">Lipid metabolism; sphingolipid metabolism.</text>
</comment>
<protein>
    <recommendedName>
        <fullName evidence="7">serine C-palmitoyltransferase</fullName>
        <ecNumber evidence="7">2.3.1.50</ecNumber>
    </recommendedName>
</protein>
<keyword evidence="9" id="KW-0812">Transmembrane</keyword>
<sequence length="521" mass="57875">MAEQKAELLRQAQAEQVDSESDVEEEEGESEEEQIEHEAPMWTLLTTYFGYLVLITFGHVRDFFGKIFRAGEYAYLREQNGYAPLNADFENFYTRRLYSRIRDIFNRPITGVAGRTVKLIERVPLDRHKSTWKFTGSQRECLNLSSYNYLGFADSQGPCADAVEEVIHKYGTGISTTRVESGTLDIHSELESVVARFVGTESAMCVNMGFATNSTTIPALVGKGSLILSDELNHSSIVFGARLSGASIRVYKHNNIDDLEAVLRDAISRGQPRTHRPWKKILLVVEGLYSMEGSMARLRDIVDLKKKYKFFLYVDEAHSIGALGPNGRGICDLKGVDPARDVDIMMGTFTKSFGAAGGYIAGKKSIIDYLRTRALSHIYAEPISPPIAQQIISSVRIILGEDGTTDGRDRIARLRENANLLQTELKRMGFIVYGDSGSPVVPLLLFNPAKIPAFSRECLERGVAVVTVGYPATPIISGRVRFCVSASHTKEDIQYVLKVASEVGDKLGLKVSTRKFVGWSK</sequence>
<evidence type="ECO:0000256" key="13">
    <source>
        <dbReference type="ARBA" id="ARBA00022989"/>
    </source>
</evidence>